<sequence length="193" mass="23254">MELEPDYSDAFVVASVLGGEFSWYVTPPDYWCLDYRRIWRDADEQELEQYRSFFGDGYFHNKGSVFGPREDMVILDSKSAPVFLERIARDRASVAELREWLSIVWHPQHTDENDDGMWYWAWRPTFYVNFDEKVFYSSYTEPGSWERCAPEGWRSQWHSFLYLVPEEYRYWVLDSGVNVFARLEHNEWEVSCE</sequence>
<proteinExistence type="predicted"/>
<name>A0A6N7W8H8_9ACTO</name>
<reference evidence="1 2" key="1">
    <citation type="submission" date="2019-08" db="EMBL/GenBank/DDBJ databases">
        <title>In-depth cultivation of the pig gut microbiome towards novel bacterial diversity and tailored functional studies.</title>
        <authorList>
            <person name="Wylensek D."/>
            <person name="Hitch T.C.A."/>
            <person name="Clavel T."/>
        </authorList>
    </citation>
    <scope>NUCLEOTIDE SEQUENCE [LARGE SCALE GENOMIC DNA]</scope>
    <source>
        <strain evidence="1 2">WB03_NA08</strain>
    </source>
</reference>
<protein>
    <submittedName>
        <fullName evidence="1">Uncharacterized protein</fullName>
    </submittedName>
</protein>
<evidence type="ECO:0000313" key="1">
    <source>
        <dbReference type="EMBL" id="MSS84576.1"/>
    </source>
</evidence>
<keyword evidence="2" id="KW-1185">Reference proteome</keyword>
<accession>A0A6N7W8H8</accession>
<dbReference type="Proteomes" id="UP000470875">
    <property type="component" value="Unassembled WGS sequence"/>
</dbReference>
<dbReference type="RefSeq" id="WP_154545075.1">
    <property type="nucleotide sequence ID" value="NZ_VULO01000008.1"/>
</dbReference>
<organism evidence="1 2">
    <name type="scientific">Scrofimicrobium canadense</name>
    <dbReference type="NCBI Taxonomy" id="2652290"/>
    <lineage>
        <taxon>Bacteria</taxon>
        <taxon>Bacillati</taxon>
        <taxon>Actinomycetota</taxon>
        <taxon>Actinomycetes</taxon>
        <taxon>Actinomycetales</taxon>
        <taxon>Actinomycetaceae</taxon>
        <taxon>Scrofimicrobium</taxon>
    </lineage>
</organism>
<dbReference type="AlphaFoldDB" id="A0A6N7W8H8"/>
<gene>
    <name evidence="1" type="ORF">FYJ24_07330</name>
</gene>
<comment type="caution">
    <text evidence="1">The sequence shown here is derived from an EMBL/GenBank/DDBJ whole genome shotgun (WGS) entry which is preliminary data.</text>
</comment>
<evidence type="ECO:0000313" key="2">
    <source>
        <dbReference type="Proteomes" id="UP000470875"/>
    </source>
</evidence>
<dbReference type="EMBL" id="VULO01000008">
    <property type="protein sequence ID" value="MSS84576.1"/>
    <property type="molecule type" value="Genomic_DNA"/>
</dbReference>